<proteinExistence type="predicted"/>
<gene>
    <name evidence="3" type="ORF">ACFQJ6_16175</name>
</gene>
<protein>
    <submittedName>
        <fullName evidence="3">Sulfatase-like hydrolase/transferase</fullName>
    </submittedName>
</protein>
<evidence type="ECO:0000313" key="3">
    <source>
        <dbReference type="EMBL" id="MFC7081418.1"/>
    </source>
</evidence>
<evidence type="ECO:0000313" key="4">
    <source>
        <dbReference type="Proteomes" id="UP001596407"/>
    </source>
</evidence>
<comment type="caution">
    <text evidence="3">The sequence shown here is derived from an EMBL/GenBank/DDBJ whole genome shotgun (WGS) entry which is preliminary data.</text>
</comment>
<dbReference type="Gene3D" id="3.40.720.10">
    <property type="entry name" value="Alkaline Phosphatase, subunit A"/>
    <property type="match status" value="1"/>
</dbReference>
<feature type="domain" description="Sulfatase N-terminal" evidence="2">
    <location>
        <begin position="29"/>
        <end position="120"/>
    </location>
</feature>
<feature type="compositionally biased region" description="Basic and acidic residues" evidence="1">
    <location>
        <begin position="109"/>
        <end position="118"/>
    </location>
</feature>
<sequence length="168" mass="18801">MNLGLVVLDTLRHDVYDDVMGDLSSLADHTFERTYSTSRWTVPAHASLFTGLYPSEVGVGARSRHLTTPRRTLAERLSSAGYDTAALSNNVHIDSFFDFDRGFETLHRGPALRDRPEDDRSEFDWEGSFRDSTGVGSDRRGRCGRFCGATRPPCRRSGPASRCSGRRR</sequence>
<dbReference type="RefSeq" id="WP_382210046.1">
    <property type="nucleotide sequence ID" value="NZ_JBHSZH010000005.1"/>
</dbReference>
<dbReference type="SUPFAM" id="SSF53649">
    <property type="entry name" value="Alkaline phosphatase-like"/>
    <property type="match status" value="1"/>
</dbReference>
<dbReference type="Proteomes" id="UP001596407">
    <property type="component" value="Unassembled WGS sequence"/>
</dbReference>
<feature type="region of interest" description="Disordered" evidence="1">
    <location>
        <begin position="109"/>
        <end position="142"/>
    </location>
</feature>
<name>A0ABD5WUG0_9EURY</name>
<evidence type="ECO:0000256" key="1">
    <source>
        <dbReference type="SAM" id="MobiDB-lite"/>
    </source>
</evidence>
<dbReference type="Pfam" id="PF00884">
    <property type="entry name" value="Sulfatase"/>
    <property type="match status" value="1"/>
</dbReference>
<dbReference type="InterPro" id="IPR017850">
    <property type="entry name" value="Alkaline_phosphatase_core_sf"/>
</dbReference>
<dbReference type="InterPro" id="IPR000917">
    <property type="entry name" value="Sulfatase_N"/>
</dbReference>
<organism evidence="3 4">
    <name type="scientific">Halorussus caseinilyticus</name>
    <dbReference type="NCBI Taxonomy" id="3034025"/>
    <lineage>
        <taxon>Archaea</taxon>
        <taxon>Methanobacteriati</taxon>
        <taxon>Methanobacteriota</taxon>
        <taxon>Stenosarchaea group</taxon>
        <taxon>Halobacteria</taxon>
        <taxon>Halobacteriales</taxon>
        <taxon>Haladaptataceae</taxon>
        <taxon>Halorussus</taxon>
    </lineage>
</organism>
<dbReference type="EMBL" id="JBHSZH010000005">
    <property type="protein sequence ID" value="MFC7081418.1"/>
    <property type="molecule type" value="Genomic_DNA"/>
</dbReference>
<reference evidence="3 4" key="1">
    <citation type="journal article" date="2019" name="Int. J. Syst. Evol. Microbiol.">
        <title>The Global Catalogue of Microorganisms (GCM) 10K type strain sequencing project: providing services to taxonomists for standard genome sequencing and annotation.</title>
        <authorList>
            <consortium name="The Broad Institute Genomics Platform"/>
            <consortium name="The Broad Institute Genome Sequencing Center for Infectious Disease"/>
            <person name="Wu L."/>
            <person name="Ma J."/>
        </authorList>
    </citation>
    <scope>NUCLEOTIDE SEQUENCE [LARGE SCALE GENOMIC DNA]</scope>
    <source>
        <strain evidence="3 4">DT72</strain>
    </source>
</reference>
<evidence type="ECO:0000259" key="2">
    <source>
        <dbReference type="Pfam" id="PF00884"/>
    </source>
</evidence>
<keyword evidence="4" id="KW-1185">Reference proteome</keyword>
<dbReference type="AlphaFoldDB" id="A0ABD5WUG0"/>
<accession>A0ABD5WUG0</accession>